<comment type="similarity">
    <text evidence="3">In the N-terminal section; belongs to the enoyl-CoA hydratase/isomerase family.</text>
</comment>
<dbReference type="GO" id="GO:0070403">
    <property type="term" value="F:NAD+ binding"/>
    <property type="evidence" value="ECO:0007669"/>
    <property type="project" value="InterPro"/>
</dbReference>
<evidence type="ECO:0000313" key="18">
    <source>
        <dbReference type="Proteomes" id="UP000551327"/>
    </source>
</evidence>
<dbReference type="FunFam" id="3.40.50.720:FF:000009">
    <property type="entry name" value="Fatty oxidation complex, alpha subunit"/>
    <property type="match status" value="1"/>
</dbReference>
<evidence type="ECO:0000256" key="5">
    <source>
        <dbReference type="ARBA" id="ARBA00022963"/>
    </source>
</evidence>
<comment type="pathway">
    <text evidence="2">Lipid metabolism; fatty acid beta-oxidation.</text>
</comment>
<organism evidence="17 18">
    <name type="scientific">Novosphingobium piscinae</name>
    <dbReference type="NCBI Taxonomy" id="1507448"/>
    <lineage>
        <taxon>Bacteria</taxon>
        <taxon>Pseudomonadati</taxon>
        <taxon>Pseudomonadota</taxon>
        <taxon>Alphaproteobacteria</taxon>
        <taxon>Sphingomonadales</taxon>
        <taxon>Sphingomonadaceae</taxon>
        <taxon>Novosphingobium</taxon>
    </lineage>
</organism>
<dbReference type="Gene3D" id="3.90.226.10">
    <property type="entry name" value="2-enoyl-CoA Hydratase, Chain A, domain 1"/>
    <property type="match status" value="1"/>
</dbReference>
<dbReference type="GO" id="GO:0004300">
    <property type="term" value="F:enoyl-CoA hydratase activity"/>
    <property type="evidence" value="ECO:0007669"/>
    <property type="project" value="UniProtKB-ARBA"/>
</dbReference>
<evidence type="ECO:0000256" key="10">
    <source>
        <dbReference type="ARBA" id="ARBA00023235"/>
    </source>
</evidence>
<dbReference type="SUPFAM" id="SSF48179">
    <property type="entry name" value="6-phosphogluconate dehydrogenase C-terminal domain-like"/>
    <property type="match status" value="2"/>
</dbReference>
<keyword evidence="7" id="KW-0520">NAD</keyword>
<comment type="similarity">
    <text evidence="14">Belongs to the enoyl-CoA hydratase/isomerase family.</text>
</comment>
<evidence type="ECO:0000256" key="13">
    <source>
        <dbReference type="ARBA" id="ARBA00049556"/>
    </source>
</evidence>
<dbReference type="InterPro" id="IPR006176">
    <property type="entry name" value="3-OHacyl-CoA_DH_NAD-bd"/>
</dbReference>
<dbReference type="GO" id="GO:0016853">
    <property type="term" value="F:isomerase activity"/>
    <property type="evidence" value="ECO:0007669"/>
    <property type="project" value="UniProtKB-KW"/>
</dbReference>
<evidence type="ECO:0000256" key="12">
    <source>
        <dbReference type="ARBA" id="ARBA00023268"/>
    </source>
</evidence>
<feature type="domain" description="3-hydroxyacyl-CoA dehydrogenase NAD binding" evidence="16">
    <location>
        <begin position="292"/>
        <end position="468"/>
    </location>
</feature>
<dbReference type="RefSeq" id="WP_185679168.1">
    <property type="nucleotide sequence ID" value="NZ_JACLAX010000007.1"/>
</dbReference>
<dbReference type="EMBL" id="JACLAX010000007">
    <property type="protein sequence ID" value="MBC2669308.1"/>
    <property type="molecule type" value="Genomic_DNA"/>
</dbReference>
<name>A0A7X1FYE9_9SPHN</name>
<dbReference type="InterPro" id="IPR006108">
    <property type="entry name" value="3HC_DH_C"/>
</dbReference>
<evidence type="ECO:0000256" key="7">
    <source>
        <dbReference type="ARBA" id="ARBA00023027"/>
    </source>
</evidence>
<proteinExistence type="inferred from homology"/>
<dbReference type="SUPFAM" id="SSF52096">
    <property type="entry name" value="ClpP/crotonase"/>
    <property type="match status" value="1"/>
</dbReference>
<dbReference type="PANTHER" id="PTHR23309">
    <property type="entry name" value="3-HYDROXYACYL-COA DEHYROGENASE"/>
    <property type="match status" value="1"/>
</dbReference>
<keyword evidence="4" id="KW-0276">Fatty acid metabolism</keyword>
<dbReference type="UniPathway" id="UPA00659"/>
<protein>
    <submittedName>
        <fullName evidence="17">Enoyl-CoA hydratase/isomerase family protein</fullName>
    </submittedName>
</protein>
<dbReference type="SUPFAM" id="SSF51735">
    <property type="entry name" value="NAD(P)-binding Rossmann-fold domains"/>
    <property type="match status" value="1"/>
</dbReference>
<dbReference type="InterPro" id="IPR008927">
    <property type="entry name" value="6-PGluconate_DH-like_C_sf"/>
</dbReference>
<keyword evidence="12" id="KW-0511">Multifunctional enzyme</keyword>
<dbReference type="FunFam" id="1.10.1040.50:FF:000006">
    <property type="entry name" value="Peroxisomal bifunctional enzyme"/>
    <property type="match status" value="1"/>
</dbReference>
<comment type="subcellular location">
    <subcellularLocation>
        <location evidence="1">Peroxisome</location>
    </subcellularLocation>
</comment>
<reference evidence="17 18" key="1">
    <citation type="submission" date="2020-08" db="EMBL/GenBank/DDBJ databases">
        <title>The genome sequence of type strain Novosphingobium piscinae KCTC 42194.</title>
        <authorList>
            <person name="Liu Y."/>
        </authorList>
    </citation>
    <scope>NUCLEOTIDE SEQUENCE [LARGE SCALE GENOMIC DNA]</scope>
    <source>
        <strain evidence="17 18">KCTC 42194</strain>
    </source>
</reference>
<dbReference type="Gene3D" id="3.40.50.720">
    <property type="entry name" value="NAD(P)-binding Rossmann-like Domain"/>
    <property type="match status" value="1"/>
</dbReference>
<evidence type="ECO:0000256" key="1">
    <source>
        <dbReference type="ARBA" id="ARBA00004275"/>
    </source>
</evidence>
<keyword evidence="5" id="KW-0442">Lipid degradation</keyword>
<feature type="domain" description="3-hydroxyacyl-CoA dehydrogenase C-terminal" evidence="15">
    <location>
        <begin position="473"/>
        <end position="557"/>
    </location>
</feature>
<dbReference type="GO" id="GO:0003857">
    <property type="term" value="F:(3S)-3-hydroxyacyl-CoA dehydrogenase (NAD+) activity"/>
    <property type="evidence" value="ECO:0007669"/>
    <property type="project" value="UniProtKB-EC"/>
</dbReference>
<evidence type="ECO:0000256" key="14">
    <source>
        <dbReference type="RuleBase" id="RU003707"/>
    </source>
</evidence>
<evidence type="ECO:0000313" key="17">
    <source>
        <dbReference type="EMBL" id="MBC2669308.1"/>
    </source>
</evidence>
<dbReference type="Pfam" id="PF02737">
    <property type="entry name" value="3HCDH_N"/>
    <property type="match status" value="1"/>
</dbReference>
<comment type="catalytic activity">
    <reaction evidence="13">
        <text>a (3S)-3-hydroxyacyl-CoA + NAD(+) = a 3-oxoacyl-CoA + NADH + H(+)</text>
        <dbReference type="Rhea" id="RHEA:22432"/>
        <dbReference type="ChEBI" id="CHEBI:15378"/>
        <dbReference type="ChEBI" id="CHEBI:57318"/>
        <dbReference type="ChEBI" id="CHEBI:57540"/>
        <dbReference type="ChEBI" id="CHEBI:57945"/>
        <dbReference type="ChEBI" id="CHEBI:90726"/>
        <dbReference type="EC" id="1.1.1.35"/>
    </reaction>
</comment>
<dbReference type="Pfam" id="PF00725">
    <property type="entry name" value="3HCDH"/>
    <property type="match status" value="1"/>
</dbReference>
<dbReference type="Pfam" id="PF00378">
    <property type="entry name" value="ECH_1"/>
    <property type="match status" value="1"/>
</dbReference>
<dbReference type="Gene3D" id="1.10.1040.50">
    <property type="match status" value="1"/>
</dbReference>
<evidence type="ECO:0000256" key="2">
    <source>
        <dbReference type="ARBA" id="ARBA00005005"/>
    </source>
</evidence>
<dbReference type="InterPro" id="IPR036291">
    <property type="entry name" value="NAD(P)-bd_dom_sf"/>
</dbReference>
<keyword evidence="9" id="KW-0576">Peroxisome</keyword>
<evidence type="ECO:0000256" key="11">
    <source>
        <dbReference type="ARBA" id="ARBA00023239"/>
    </source>
</evidence>
<keyword evidence="11" id="KW-0456">Lyase</keyword>
<evidence type="ECO:0000256" key="4">
    <source>
        <dbReference type="ARBA" id="ARBA00022832"/>
    </source>
</evidence>
<dbReference type="CDD" id="cd06558">
    <property type="entry name" value="crotonase-like"/>
    <property type="match status" value="1"/>
</dbReference>
<dbReference type="InterPro" id="IPR029045">
    <property type="entry name" value="ClpP/crotonase-like_dom_sf"/>
</dbReference>
<accession>A0A7X1FYE9</accession>
<dbReference type="PANTHER" id="PTHR23309:SF51">
    <property type="entry name" value="3-HYDROXYACYL-COA DEHYDROGENASE-RELATED"/>
    <property type="match status" value="1"/>
</dbReference>
<evidence type="ECO:0000259" key="15">
    <source>
        <dbReference type="Pfam" id="PF00725"/>
    </source>
</evidence>
<dbReference type="InterPro" id="IPR018376">
    <property type="entry name" value="Enoyl-CoA_hyd/isom_CS"/>
</dbReference>
<dbReference type="InterPro" id="IPR001753">
    <property type="entry name" value="Enoyl-CoA_hydra/iso"/>
</dbReference>
<dbReference type="AlphaFoldDB" id="A0A7X1FYE9"/>
<gene>
    <name evidence="17" type="ORF">H7F53_09145</name>
</gene>
<comment type="caution">
    <text evidence="17">The sequence shown here is derived from an EMBL/GenBank/DDBJ whole genome shotgun (WGS) entry which is preliminary data.</text>
</comment>
<keyword evidence="10 17" id="KW-0413">Isomerase</keyword>
<keyword evidence="8" id="KW-0443">Lipid metabolism</keyword>
<evidence type="ECO:0000259" key="16">
    <source>
        <dbReference type="Pfam" id="PF02737"/>
    </source>
</evidence>
<evidence type="ECO:0000256" key="9">
    <source>
        <dbReference type="ARBA" id="ARBA00023140"/>
    </source>
</evidence>
<evidence type="ECO:0000256" key="3">
    <source>
        <dbReference type="ARBA" id="ARBA00008750"/>
    </source>
</evidence>
<keyword evidence="18" id="KW-1185">Reference proteome</keyword>
<dbReference type="GO" id="GO:0006635">
    <property type="term" value="P:fatty acid beta-oxidation"/>
    <property type="evidence" value="ECO:0007669"/>
    <property type="project" value="UniProtKB-UniPathway"/>
</dbReference>
<keyword evidence="6" id="KW-0560">Oxidoreductase</keyword>
<sequence length="666" mass="70652">MTRQVSSWRVDDGVAILMLDNPPVNAISAAVRSALVDGVARAGADDAVAAIVVACAGRTFFAGADLREFGKPSIPPFLTEVVDAIEACPKPVVAAIHGNALGGGLEIAMACHYRVVAAGGRLGLPEVKLALMPGARGTQHLPRLVGVEKALEIIALGDPVGAEEAAAIGLVDLVAPGDLVETAVAFARGKIGETPRRTRDRVAAPVPETVYEAFALKHARKFRGFDAPPAIIASIRAATELPFAEGAKREREIFLKLREGPQNEAMRHVFFAEREAAKVPGLDGVEPRSIAQVGVIGAGTMGSGIAIALLSAGLNVVLYERDTAALERGATRVRATIEGNVRSGRLSRDRADEVLSAFTTTLDLDALAGADLAIEAAFETMAVKQAIFAQLDKTMRPGAVLASNTSYLDLDEIAAATSRPADVVGLHFFSPANIMKLLEVVRGAQTAPDVLATALALAKRIHKVAVVSGNAWGFIGNRMLAIRRREAEAMVVEGASPEQVDRVLEDFGFPMGPFRVADLAGLDLGWSAETSTGSTIRECLNEAGRRGQKAGKGFFDYDENRRPVSSPEAEAIIARFAADQGIGRRTLSDQEVLDRLLWPMVDEGARLLGEGIAMRASDIDVVWLNGYGWPAWTGGPMYHARQVGIAEVCRRLEVLGHNPSDALRSL</sequence>
<evidence type="ECO:0000256" key="8">
    <source>
        <dbReference type="ARBA" id="ARBA00023098"/>
    </source>
</evidence>
<evidence type="ECO:0000256" key="6">
    <source>
        <dbReference type="ARBA" id="ARBA00023002"/>
    </source>
</evidence>
<dbReference type="Proteomes" id="UP000551327">
    <property type="component" value="Unassembled WGS sequence"/>
</dbReference>
<dbReference type="PROSITE" id="PS00166">
    <property type="entry name" value="ENOYL_COA_HYDRATASE"/>
    <property type="match status" value="1"/>
</dbReference>